<dbReference type="GO" id="GO:0051479">
    <property type="term" value="P:mannosylglycerate biosynthetic process"/>
    <property type="evidence" value="ECO:0007669"/>
    <property type="project" value="InterPro"/>
</dbReference>
<evidence type="ECO:0000256" key="1">
    <source>
        <dbReference type="ARBA" id="ARBA00022723"/>
    </source>
</evidence>
<dbReference type="Pfam" id="PF08282">
    <property type="entry name" value="Hydrolase_3"/>
    <property type="match status" value="1"/>
</dbReference>
<evidence type="ECO:0000256" key="3">
    <source>
        <dbReference type="ARBA" id="ARBA00022842"/>
    </source>
</evidence>
<dbReference type="AlphaFoldDB" id="A0A363UNC4"/>
<dbReference type="InterPro" id="IPR023214">
    <property type="entry name" value="HAD_sf"/>
</dbReference>
<sequence>MLRCIAAAGIGPSHRASRHSLVTRARPPALVFTDLDGSLLGHHDYAVEGAMPGLDHCRRHRIPVVPNTSKTRAEVLPLLSQLSLPWAAIVENGSAIVLPEDSAWAECIPANERCLGMVRAEIQTHLADLRAQTGARCLAFSDMRLAQIVDLTGLPEAAARLASMREYSEPLHWQDSEAALEAFAQAARERGLQCLRGGRFVHLLGQTDKGLAARRVMATLGWSDVTMIAFGDAPNDAAMMAAADIGVWVKPQGGPCPETRARQYTIHTSRPAPDGWTEGLIAALAASHGEDRVPPPAAAPEAL</sequence>
<keyword evidence="1" id="KW-0479">Metal-binding</keyword>
<evidence type="ECO:0000256" key="2">
    <source>
        <dbReference type="ARBA" id="ARBA00022801"/>
    </source>
</evidence>
<reference evidence="4 5" key="1">
    <citation type="submission" date="2018-05" db="EMBL/GenBank/DDBJ databases">
        <title>Abyssibacter profundi OUC007T gen. nov., sp. nov, a marine bacterium isolated from seawater of the Mariana Trench.</title>
        <authorList>
            <person name="Zhou S."/>
        </authorList>
    </citation>
    <scope>NUCLEOTIDE SEQUENCE [LARGE SCALE GENOMIC DNA]</scope>
    <source>
        <strain evidence="4 5">OUC007</strain>
    </source>
</reference>
<dbReference type="Proteomes" id="UP000251800">
    <property type="component" value="Unassembled WGS sequence"/>
</dbReference>
<dbReference type="GO" id="GO:0005829">
    <property type="term" value="C:cytosol"/>
    <property type="evidence" value="ECO:0007669"/>
    <property type="project" value="TreeGrafter"/>
</dbReference>
<dbReference type="GO" id="GO:0000287">
    <property type="term" value="F:magnesium ion binding"/>
    <property type="evidence" value="ECO:0007669"/>
    <property type="project" value="UniProtKB-ARBA"/>
</dbReference>
<accession>A0A363UNC4</accession>
<name>A0A363UNC4_9GAMM</name>
<evidence type="ECO:0000313" key="5">
    <source>
        <dbReference type="Proteomes" id="UP000251800"/>
    </source>
</evidence>
<dbReference type="InterPro" id="IPR006379">
    <property type="entry name" value="HAD-SF_hydro_IIB"/>
</dbReference>
<dbReference type="OrthoDB" id="193379at2"/>
<dbReference type="Gene3D" id="3.30.980.20">
    <property type="entry name" value="Putative mannosyl-3-phosphoglycerate phosphatase, domain 2"/>
    <property type="match status" value="1"/>
</dbReference>
<dbReference type="PANTHER" id="PTHR10000:SF8">
    <property type="entry name" value="HAD SUPERFAMILY HYDROLASE-LIKE, TYPE 3"/>
    <property type="match status" value="1"/>
</dbReference>
<dbReference type="SFLD" id="SFLDG01140">
    <property type="entry name" value="C2.B:_Phosphomannomutase_and_P"/>
    <property type="match status" value="1"/>
</dbReference>
<proteinExistence type="predicted"/>
<keyword evidence="3" id="KW-0460">Magnesium</keyword>
<gene>
    <name evidence="4" type="ORF">DEH80_05755</name>
</gene>
<protein>
    <submittedName>
        <fullName evidence="4">HAD family hydrolase</fullName>
    </submittedName>
</protein>
<dbReference type="GO" id="GO:0050531">
    <property type="term" value="F:mannosyl-3-phosphoglycerate phosphatase activity"/>
    <property type="evidence" value="ECO:0007669"/>
    <property type="project" value="InterPro"/>
</dbReference>
<evidence type="ECO:0000313" key="4">
    <source>
        <dbReference type="EMBL" id="PWN56917.1"/>
    </source>
</evidence>
<dbReference type="NCBIfam" id="TIGR01484">
    <property type="entry name" value="HAD-SF-IIB"/>
    <property type="match status" value="1"/>
</dbReference>
<comment type="caution">
    <text evidence="4">The sequence shown here is derived from an EMBL/GenBank/DDBJ whole genome shotgun (WGS) entry which is preliminary data.</text>
</comment>
<dbReference type="InterPro" id="IPR006381">
    <property type="entry name" value="HAD-SF-IIB-MPGP"/>
</dbReference>
<dbReference type="SFLD" id="SFLDG01142">
    <property type="entry name" value="C2.B.2:_Mannosyl-3-phosphoglyc"/>
    <property type="match status" value="1"/>
</dbReference>
<dbReference type="EMBL" id="QEQK01000004">
    <property type="protein sequence ID" value="PWN56917.1"/>
    <property type="molecule type" value="Genomic_DNA"/>
</dbReference>
<dbReference type="SFLD" id="SFLDS00003">
    <property type="entry name" value="Haloacid_Dehalogenase"/>
    <property type="match status" value="1"/>
</dbReference>
<dbReference type="NCBIfam" id="TIGR01486">
    <property type="entry name" value="HAD-SF-IIB-MPGP"/>
    <property type="match status" value="1"/>
</dbReference>
<organism evidence="4 5">
    <name type="scientific">Abyssibacter profundi</name>
    <dbReference type="NCBI Taxonomy" id="2182787"/>
    <lineage>
        <taxon>Bacteria</taxon>
        <taxon>Pseudomonadati</taxon>
        <taxon>Pseudomonadota</taxon>
        <taxon>Gammaproteobacteria</taxon>
        <taxon>Chromatiales</taxon>
        <taxon>Oceanococcaceae</taxon>
        <taxon>Abyssibacter</taxon>
    </lineage>
</organism>
<dbReference type="InterPro" id="IPR036412">
    <property type="entry name" value="HAD-like_sf"/>
</dbReference>
<dbReference type="Gene3D" id="3.40.50.1000">
    <property type="entry name" value="HAD superfamily/HAD-like"/>
    <property type="match status" value="1"/>
</dbReference>
<dbReference type="PANTHER" id="PTHR10000">
    <property type="entry name" value="PHOSPHOSERINE PHOSPHATASE"/>
    <property type="match status" value="1"/>
</dbReference>
<dbReference type="SUPFAM" id="SSF56784">
    <property type="entry name" value="HAD-like"/>
    <property type="match status" value="1"/>
</dbReference>
<keyword evidence="2 4" id="KW-0378">Hydrolase</keyword>
<keyword evidence="5" id="KW-1185">Reference proteome</keyword>